<name>A0A4S8K4G8_MUSBA</name>
<evidence type="ECO:0000256" key="2">
    <source>
        <dbReference type="ARBA" id="ARBA00006190"/>
    </source>
</evidence>
<evidence type="ECO:0000256" key="3">
    <source>
        <dbReference type="ARBA" id="ARBA00022753"/>
    </source>
</evidence>
<dbReference type="Proteomes" id="UP000317650">
    <property type="component" value="Chromosome 8"/>
</dbReference>
<sequence>MCCCNQVGVAFVRRCHCTMRARKHETNKESKHTLPGWGFGNSEMLEIREQFLRKKMAAEVEKAKEFTRANNKRVDRLGNYQLQIHDQIILLEVAKSTTETVDALRTGTAATKAILKDSNIDDMYKTMDEINEQTQEMKQIQEALSAPVGAAADFDEVSILRTISIFFLIAVFLHVDK</sequence>
<dbReference type="GO" id="GO:0005771">
    <property type="term" value="C:multivesicular body"/>
    <property type="evidence" value="ECO:0007669"/>
    <property type="project" value="TreeGrafter"/>
</dbReference>
<comment type="caution">
    <text evidence="4">The sequence shown here is derived from an EMBL/GenBank/DDBJ whole genome shotgun (WGS) entry which is preliminary data.</text>
</comment>
<dbReference type="GO" id="GO:0009898">
    <property type="term" value="C:cytoplasmic side of plasma membrane"/>
    <property type="evidence" value="ECO:0007669"/>
    <property type="project" value="TreeGrafter"/>
</dbReference>
<accession>A0A4S8K4G8</accession>
<evidence type="ECO:0000313" key="5">
    <source>
        <dbReference type="Proteomes" id="UP000317650"/>
    </source>
</evidence>
<comment type="similarity">
    <text evidence="2">Belongs to the SNF7 family.</text>
</comment>
<keyword evidence="5" id="KW-1185">Reference proteome</keyword>
<proteinExistence type="inferred from homology"/>
<dbReference type="GO" id="GO:0032511">
    <property type="term" value="P:late endosome to vacuole transport via multivesicular body sorting pathway"/>
    <property type="evidence" value="ECO:0007669"/>
    <property type="project" value="TreeGrafter"/>
</dbReference>
<evidence type="ECO:0000313" key="4">
    <source>
        <dbReference type="EMBL" id="THU69704.1"/>
    </source>
</evidence>
<dbReference type="GO" id="GO:0006900">
    <property type="term" value="P:vesicle budding from membrane"/>
    <property type="evidence" value="ECO:0007669"/>
    <property type="project" value="TreeGrafter"/>
</dbReference>
<gene>
    <name evidence="4" type="ORF">C4D60_Mb08t17190</name>
</gene>
<dbReference type="STRING" id="52838.A0A4S8K4G8"/>
<organism evidence="4 5">
    <name type="scientific">Musa balbisiana</name>
    <name type="common">Banana</name>
    <dbReference type="NCBI Taxonomy" id="52838"/>
    <lineage>
        <taxon>Eukaryota</taxon>
        <taxon>Viridiplantae</taxon>
        <taxon>Streptophyta</taxon>
        <taxon>Embryophyta</taxon>
        <taxon>Tracheophyta</taxon>
        <taxon>Spermatophyta</taxon>
        <taxon>Magnoliopsida</taxon>
        <taxon>Liliopsida</taxon>
        <taxon>Zingiberales</taxon>
        <taxon>Musaceae</taxon>
        <taxon>Musa</taxon>
    </lineage>
</organism>
<dbReference type="AlphaFoldDB" id="A0A4S8K4G8"/>
<dbReference type="EMBL" id="PYDT01000002">
    <property type="protein sequence ID" value="THU69704.1"/>
    <property type="molecule type" value="Genomic_DNA"/>
</dbReference>
<keyword evidence="3" id="KW-0967">Endosome</keyword>
<dbReference type="Gene3D" id="6.10.140.1230">
    <property type="match status" value="1"/>
</dbReference>
<dbReference type="Pfam" id="PF03357">
    <property type="entry name" value="Snf7"/>
    <property type="match status" value="1"/>
</dbReference>
<dbReference type="InterPro" id="IPR005024">
    <property type="entry name" value="Snf7_fam"/>
</dbReference>
<protein>
    <submittedName>
        <fullName evidence="4">Uncharacterized protein</fullName>
    </submittedName>
</protein>
<reference evidence="4 5" key="1">
    <citation type="journal article" date="2019" name="Nat. Plants">
        <title>Genome sequencing of Musa balbisiana reveals subgenome evolution and function divergence in polyploid bananas.</title>
        <authorList>
            <person name="Yao X."/>
        </authorList>
    </citation>
    <scope>NUCLEOTIDE SEQUENCE [LARGE SCALE GENOMIC DNA]</scope>
    <source>
        <strain evidence="5">cv. DH-PKW</strain>
        <tissue evidence="4">Leaves</tissue>
    </source>
</reference>
<dbReference type="GO" id="GO:0000815">
    <property type="term" value="C:ESCRT III complex"/>
    <property type="evidence" value="ECO:0007669"/>
    <property type="project" value="TreeGrafter"/>
</dbReference>
<comment type="subcellular location">
    <subcellularLocation>
        <location evidence="1">Endosome</location>
    </subcellularLocation>
</comment>
<dbReference type="PANTHER" id="PTHR22761:SF10">
    <property type="entry name" value="GH13992P"/>
    <property type="match status" value="1"/>
</dbReference>
<evidence type="ECO:0000256" key="1">
    <source>
        <dbReference type="ARBA" id="ARBA00004177"/>
    </source>
</evidence>
<dbReference type="PANTHER" id="PTHR22761">
    <property type="entry name" value="CHARGED MULTIVESICULAR BODY PROTEIN"/>
    <property type="match status" value="1"/>
</dbReference>